<accession>A0ABP3ZAF0</accession>
<dbReference type="RefSeq" id="WP_343949026.1">
    <property type="nucleotide sequence ID" value="NZ_BAAAHQ010000007.1"/>
</dbReference>
<evidence type="ECO:0000259" key="4">
    <source>
        <dbReference type="PROSITE" id="PS51898"/>
    </source>
</evidence>
<dbReference type="InterPro" id="IPR002104">
    <property type="entry name" value="Integrase_catalytic"/>
</dbReference>
<feature type="domain" description="Tyr recombinase" evidence="4">
    <location>
        <begin position="136"/>
        <end position="327"/>
    </location>
</feature>
<organism evidence="6 7">
    <name type="scientific">Nonomuraea longicatena</name>
    <dbReference type="NCBI Taxonomy" id="83682"/>
    <lineage>
        <taxon>Bacteria</taxon>
        <taxon>Bacillati</taxon>
        <taxon>Actinomycetota</taxon>
        <taxon>Actinomycetes</taxon>
        <taxon>Streptosporangiales</taxon>
        <taxon>Streptosporangiaceae</taxon>
        <taxon>Nonomuraea</taxon>
    </lineage>
</organism>
<proteinExistence type="predicted"/>
<reference evidence="7" key="1">
    <citation type="journal article" date="2019" name="Int. J. Syst. Evol. Microbiol.">
        <title>The Global Catalogue of Microorganisms (GCM) 10K type strain sequencing project: providing services to taxonomists for standard genome sequencing and annotation.</title>
        <authorList>
            <consortium name="The Broad Institute Genomics Platform"/>
            <consortium name="The Broad Institute Genome Sequencing Center for Infectious Disease"/>
            <person name="Wu L."/>
            <person name="Ma J."/>
        </authorList>
    </citation>
    <scope>NUCLEOTIDE SEQUENCE [LARGE SCALE GENOMIC DNA]</scope>
    <source>
        <strain evidence="7">JCM 11136</strain>
    </source>
</reference>
<keyword evidence="2" id="KW-0233">DNA recombination</keyword>
<dbReference type="PROSITE" id="PS51898">
    <property type="entry name" value="TYR_RECOMBINASE"/>
    <property type="match status" value="1"/>
</dbReference>
<evidence type="ECO:0000256" key="3">
    <source>
        <dbReference type="PROSITE-ProRule" id="PRU01248"/>
    </source>
</evidence>
<dbReference type="PROSITE" id="PS51900">
    <property type="entry name" value="CB"/>
    <property type="match status" value="1"/>
</dbReference>
<dbReference type="InterPro" id="IPR050090">
    <property type="entry name" value="Tyrosine_recombinase_XerCD"/>
</dbReference>
<dbReference type="PANTHER" id="PTHR30349:SF81">
    <property type="entry name" value="TYROSINE RECOMBINASE XERC"/>
    <property type="match status" value="1"/>
</dbReference>
<evidence type="ECO:0000313" key="6">
    <source>
        <dbReference type="EMBL" id="GAA0918499.1"/>
    </source>
</evidence>
<dbReference type="Pfam" id="PF00589">
    <property type="entry name" value="Phage_integrase"/>
    <property type="match status" value="1"/>
</dbReference>
<dbReference type="Gene3D" id="1.10.150.130">
    <property type="match status" value="1"/>
</dbReference>
<dbReference type="InterPro" id="IPR011010">
    <property type="entry name" value="DNA_brk_join_enz"/>
</dbReference>
<feature type="domain" description="Core-binding (CB)" evidence="5">
    <location>
        <begin position="24"/>
        <end position="104"/>
    </location>
</feature>
<keyword evidence="1 3" id="KW-0238">DNA-binding</keyword>
<dbReference type="EMBL" id="BAAAHQ010000007">
    <property type="protein sequence ID" value="GAA0918499.1"/>
    <property type="molecule type" value="Genomic_DNA"/>
</dbReference>
<evidence type="ECO:0000259" key="5">
    <source>
        <dbReference type="PROSITE" id="PS51900"/>
    </source>
</evidence>
<dbReference type="CDD" id="cd00799">
    <property type="entry name" value="INT_Cre_C"/>
    <property type="match status" value="1"/>
</dbReference>
<name>A0ABP3ZAF0_9ACTN</name>
<evidence type="ECO:0000256" key="2">
    <source>
        <dbReference type="ARBA" id="ARBA00023172"/>
    </source>
</evidence>
<dbReference type="SUPFAM" id="SSF47823">
    <property type="entry name" value="lambda integrase-like, N-terminal domain"/>
    <property type="match status" value="1"/>
</dbReference>
<comment type="caution">
    <text evidence="6">The sequence shown here is derived from an EMBL/GenBank/DDBJ whole genome shotgun (WGS) entry which is preliminary data.</text>
</comment>
<dbReference type="SUPFAM" id="SSF56349">
    <property type="entry name" value="DNA breaking-rejoining enzymes"/>
    <property type="match status" value="1"/>
</dbReference>
<dbReference type="Proteomes" id="UP001501578">
    <property type="component" value="Unassembled WGS sequence"/>
</dbReference>
<sequence length="331" mass="35335">MNGELATLPGGVLVLDDEVAERLAALDQAAIAYLDETTKPNTRRAYGDDWKAWTAFCADLGIPTGAATLGTLVGFVNWLYAAGNAPSTVDRRLAGVSVTFRDAGRPIDKPVMQAARKAMAAEADNLARANERRGRGKAPAVTVAQLRLMCRACPNDTLAGIRDRALLLIGFAVAARRSEIAALHVSDVDQVEEGLLVRVRYGKRGAREVAVPYGSNLLTCPVRTWRAWLAASGLVEGPAFRWIDRHDNLRDRGLSGQAVGDVVTRAARRAGLAGRTSHGLRSGLATEARRAGHDAVSIAAQGGWSPTSRDLFGYMQIVDRWTDNAAAGLGL</sequence>
<dbReference type="PANTHER" id="PTHR30349">
    <property type="entry name" value="PHAGE INTEGRASE-RELATED"/>
    <property type="match status" value="1"/>
</dbReference>
<keyword evidence="7" id="KW-1185">Reference proteome</keyword>
<dbReference type="InterPro" id="IPR044068">
    <property type="entry name" value="CB"/>
</dbReference>
<dbReference type="Gene3D" id="1.10.443.10">
    <property type="entry name" value="Intergrase catalytic core"/>
    <property type="match status" value="1"/>
</dbReference>
<dbReference type="InterPro" id="IPR013762">
    <property type="entry name" value="Integrase-like_cat_sf"/>
</dbReference>
<dbReference type="InterPro" id="IPR010998">
    <property type="entry name" value="Integrase_recombinase_N"/>
</dbReference>
<gene>
    <name evidence="6" type="ORF">GCM10009560_15520</name>
</gene>
<evidence type="ECO:0000313" key="7">
    <source>
        <dbReference type="Proteomes" id="UP001501578"/>
    </source>
</evidence>
<protein>
    <submittedName>
        <fullName evidence="6">Site-specific integrase</fullName>
    </submittedName>
</protein>
<evidence type="ECO:0000256" key="1">
    <source>
        <dbReference type="ARBA" id="ARBA00023125"/>
    </source>
</evidence>